<dbReference type="GO" id="GO:0009698">
    <property type="term" value="P:phenylpropanoid metabolic process"/>
    <property type="evidence" value="ECO:0007669"/>
    <property type="project" value="UniProtKB-KW"/>
</dbReference>
<dbReference type="PROSITE" id="PS00455">
    <property type="entry name" value="AMP_BINDING"/>
    <property type="match status" value="1"/>
</dbReference>
<evidence type="ECO:0000313" key="5">
    <source>
        <dbReference type="Proteomes" id="UP001206925"/>
    </source>
</evidence>
<protein>
    <recommendedName>
        <fullName evidence="3">AMP-dependent synthetase/ligase domain-containing protein</fullName>
    </recommendedName>
</protein>
<gene>
    <name evidence="4" type="ORF">M8C21_016531</name>
</gene>
<dbReference type="Pfam" id="PF00501">
    <property type="entry name" value="AMP-binding"/>
    <property type="match status" value="1"/>
</dbReference>
<comment type="pathway">
    <text evidence="1">Phytoalexin biosynthesis; 3,4',5-trihydroxystilbene biosynthesis; 3,4',5-trihydroxystilbene from trans-4-coumarate: step 1/2.</text>
</comment>
<evidence type="ECO:0000313" key="4">
    <source>
        <dbReference type="EMBL" id="KAI7752857.1"/>
    </source>
</evidence>
<name>A0AAD5D4F1_AMBAR</name>
<evidence type="ECO:0000256" key="2">
    <source>
        <dbReference type="ARBA" id="ARBA00023051"/>
    </source>
</evidence>
<proteinExistence type="predicted"/>
<keyword evidence="2" id="KW-0587">Phenylpropanoid metabolism</keyword>
<evidence type="ECO:0000256" key="1">
    <source>
        <dbReference type="ARBA" id="ARBA00004930"/>
    </source>
</evidence>
<dbReference type="SUPFAM" id="SSF56801">
    <property type="entry name" value="Acetyl-CoA synthetase-like"/>
    <property type="match status" value="1"/>
</dbReference>
<dbReference type="InterPro" id="IPR000873">
    <property type="entry name" value="AMP-dep_synth/lig_dom"/>
</dbReference>
<dbReference type="PANTHER" id="PTHR44394">
    <property type="entry name" value="BETA-ALANINE-ACTIVATING ENZYME"/>
    <property type="match status" value="1"/>
</dbReference>
<dbReference type="EMBL" id="JAMZMK010005591">
    <property type="protein sequence ID" value="KAI7752857.1"/>
    <property type="molecule type" value="Genomic_DNA"/>
</dbReference>
<dbReference type="GO" id="GO:0043041">
    <property type="term" value="P:amino acid activation for nonribosomal peptide biosynthetic process"/>
    <property type="evidence" value="ECO:0007669"/>
    <property type="project" value="TreeGrafter"/>
</dbReference>
<accession>A0AAD5D4F1</accession>
<evidence type="ECO:0000259" key="3">
    <source>
        <dbReference type="Pfam" id="PF00501"/>
    </source>
</evidence>
<sequence length="380" mass="42316">MEKDNNKNDLSCCCCISHIFYKSATKNPNKIAVIHASRHHTTKSSTVIHHHHDDDPVVYEDDTRFTYSQILQAVDSLTRRLHFILHGGLDSSLFTSSPGPISSDQSANAPRIVGIYMVPSVEYIISVLSVMRCGEAFMPLDPSWPKERILSVVSSSAVSLILCDSILSDENSSHQIDKTHWLIDGGGCSILVISMETVLNKHFAHPSLLWPCGNKKPRSFCYLMYTSGSTGKPKGVCGTEQGLLNRFLWLQDIYPLCGEETLLFKTSIGFIDHLQEILGALLTSCTLVIPSFNVLKENILSITDYLQDYSINRLVAVPSLMRILLPKLQSSPIMMIQTSLKLLILSGEILHLSLWNSLAKLLPDTDILNLYGSTEVSRRL</sequence>
<dbReference type="PANTHER" id="PTHR44394:SF1">
    <property type="entry name" value="BETA-ALANINE-ACTIVATING ENZYME"/>
    <property type="match status" value="1"/>
</dbReference>
<comment type="caution">
    <text evidence="4">The sequence shown here is derived from an EMBL/GenBank/DDBJ whole genome shotgun (WGS) entry which is preliminary data.</text>
</comment>
<organism evidence="4 5">
    <name type="scientific">Ambrosia artemisiifolia</name>
    <name type="common">Common ragweed</name>
    <dbReference type="NCBI Taxonomy" id="4212"/>
    <lineage>
        <taxon>Eukaryota</taxon>
        <taxon>Viridiplantae</taxon>
        <taxon>Streptophyta</taxon>
        <taxon>Embryophyta</taxon>
        <taxon>Tracheophyta</taxon>
        <taxon>Spermatophyta</taxon>
        <taxon>Magnoliopsida</taxon>
        <taxon>eudicotyledons</taxon>
        <taxon>Gunneridae</taxon>
        <taxon>Pentapetalae</taxon>
        <taxon>asterids</taxon>
        <taxon>campanulids</taxon>
        <taxon>Asterales</taxon>
        <taxon>Asteraceae</taxon>
        <taxon>Asteroideae</taxon>
        <taxon>Heliantheae alliance</taxon>
        <taxon>Heliantheae</taxon>
        <taxon>Ambrosia</taxon>
    </lineage>
</organism>
<keyword evidence="5" id="KW-1185">Reference proteome</keyword>
<dbReference type="InterPro" id="IPR052091">
    <property type="entry name" value="Beta-ala_Activ/Resist"/>
</dbReference>
<reference evidence="4" key="1">
    <citation type="submission" date="2022-06" db="EMBL/GenBank/DDBJ databases">
        <title>Uncovering the hologenomic basis of an extraordinary plant invasion.</title>
        <authorList>
            <person name="Bieker V.C."/>
            <person name="Martin M.D."/>
            <person name="Gilbert T."/>
            <person name="Hodgins K."/>
            <person name="Battlay P."/>
            <person name="Petersen B."/>
            <person name="Wilson J."/>
        </authorList>
    </citation>
    <scope>NUCLEOTIDE SEQUENCE</scope>
    <source>
        <strain evidence="4">AA19_3_7</strain>
        <tissue evidence="4">Leaf</tissue>
    </source>
</reference>
<feature type="domain" description="AMP-dependent synthetase/ligase" evidence="3">
    <location>
        <begin position="112"/>
        <end position="377"/>
    </location>
</feature>
<dbReference type="Gene3D" id="3.40.50.12780">
    <property type="entry name" value="N-terminal domain of ligase-like"/>
    <property type="match status" value="1"/>
</dbReference>
<dbReference type="InterPro" id="IPR020845">
    <property type="entry name" value="AMP-binding_CS"/>
</dbReference>
<dbReference type="InterPro" id="IPR042099">
    <property type="entry name" value="ANL_N_sf"/>
</dbReference>
<dbReference type="AlphaFoldDB" id="A0AAD5D4F1"/>
<dbReference type="Proteomes" id="UP001206925">
    <property type="component" value="Unassembled WGS sequence"/>
</dbReference>